<feature type="domain" description="Multidrug resistance protein MdtA-like barrel-sandwich hybrid" evidence="8">
    <location>
        <begin position="88"/>
        <end position="241"/>
    </location>
</feature>
<evidence type="ECO:0000259" key="8">
    <source>
        <dbReference type="Pfam" id="PF25917"/>
    </source>
</evidence>
<dbReference type="Gene3D" id="2.40.30.170">
    <property type="match status" value="1"/>
</dbReference>
<dbReference type="RefSeq" id="WP_321551836.1">
    <property type="nucleotide sequence ID" value="NZ_JAXIVS010000028.1"/>
</dbReference>
<organism evidence="10 11">
    <name type="scientific">Hyalangium rubrum</name>
    <dbReference type="NCBI Taxonomy" id="3103134"/>
    <lineage>
        <taxon>Bacteria</taxon>
        <taxon>Pseudomonadati</taxon>
        <taxon>Myxococcota</taxon>
        <taxon>Myxococcia</taxon>
        <taxon>Myxococcales</taxon>
        <taxon>Cystobacterineae</taxon>
        <taxon>Archangiaceae</taxon>
        <taxon>Hyalangium</taxon>
    </lineage>
</organism>
<feature type="compositionally biased region" description="Pro residues" evidence="5">
    <location>
        <begin position="434"/>
        <end position="444"/>
    </location>
</feature>
<accession>A0ABU5HI20</accession>
<feature type="coiled-coil region" evidence="4">
    <location>
        <begin position="180"/>
        <end position="207"/>
    </location>
</feature>
<comment type="caution">
    <text evidence="10">The sequence shown here is derived from an EMBL/GenBank/DDBJ whole genome shotgun (WGS) entry which is preliminary data.</text>
</comment>
<comment type="subcellular location">
    <subcellularLocation>
        <location evidence="1">Cell envelope</location>
    </subcellularLocation>
</comment>
<keyword evidence="6" id="KW-0812">Transmembrane</keyword>
<dbReference type="InterPro" id="IPR058624">
    <property type="entry name" value="MdtA-like_HH"/>
</dbReference>
<evidence type="ECO:0000256" key="6">
    <source>
        <dbReference type="SAM" id="Phobius"/>
    </source>
</evidence>
<dbReference type="Gene3D" id="1.10.287.470">
    <property type="entry name" value="Helix hairpin bin"/>
    <property type="match status" value="1"/>
</dbReference>
<dbReference type="Proteomes" id="UP001291309">
    <property type="component" value="Unassembled WGS sequence"/>
</dbReference>
<gene>
    <name evidence="10" type="ORF">SYV04_42440</name>
</gene>
<dbReference type="Gene3D" id="2.40.50.100">
    <property type="match status" value="1"/>
</dbReference>
<comment type="similarity">
    <text evidence="2">Belongs to the membrane fusion protein (MFP) (TC 8.A.1) family.</text>
</comment>
<evidence type="ECO:0000259" key="9">
    <source>
        <dbReference type="Pfam" id="PF25954"/>
    </source>
</evidence>
<feature type="region of interest" description="Disordered" evidence="5">
    <location>
        <begin position="403"/>
        <end position="444"/>
    </location>
</feature>
<protein>
    <submittedName>
        <fullName evidence="10">Efflux RND transporter periplasmic adaptor subunit</fullName>
    </submittedName>
</protein>
<keyword evidence="11" id="KW-1185">Reference proteome</keyword>
<dbReference type="InterPro" id="IPR058792">
    <property type="entry name" value="Beta-barrel_RND_2"/>
</dbReference>
<dbReference type="Pfam" id="PF25876">
    <property type="entry name" value="HH_MFP_RND"/>
    <property type="match status" value="1"/>
</dbReference>
<dbReference type="InterPro" id="IPR058625">
    <property type="entry name" value="MdtA-like_BSH"/>
</dbReference>
<evidence type="ECO:0000256" key="4">
    <source>
        <dbReference type="SAM" id="Coils"/>
    </source>
</evidence>
<evidence type="ECO:0000256" key="5">
    <source>
        <dbReference type="SAM" id="MobiDB-lite"/>
    </source>
</evidence>
<sequence length="444" mass="46663">MSAATPLPRYEEASPSAPPALSEPPLRRRLPRRWGVWLLALLVVAAGATWLLRRQPTDVAPSYETQPVGRRLIESRVTATGTLSALVTVEVGSQVSGRIQELMVDYNSTVKKGQVIARIDPQLYEAAVARAKANVMAAKANVHRARVDAETARKQAERSRVLSDKQLIAQAETETAEASAESAQAAVASAEGALAQAQATLSEAQVNLRYTTIVSPTDGIVISRSVDVGQTVAASLQAPTLFTIAEDLRKMQVNTSVPEADVGRLEPGMPAAFTVDAYPGERFEGVIRQIRNAPQTVQNVVTYDAVIDVENPELKLKPGMTANVTLTTARKEDALAVPNAALRFKPPTPAPEQVQAASATGGSGGQPRATDGSRTLYVLRDGSPTPVRVRLGVTDGSVTEVVSGELREGDQAITSQAGSAGATASTTGARPSAGGPPPMGRGPF</sequence>
<evidence type="ECO:0000313" key="11">
    <source>
        <dbReference type="Proteomes" id="UP001291309"/>
    </source>
</evidence>
<evidence type="ECO:0000259" key="7">
    <source>
        <dbReference type="Pfam" id="PF25876"/>
    </source>
</evidence>
<dbReference type="SUPFAM" id="SSF111369">
    <property type="entry name" value="HlyD-like secretion proteins"/>
    <property type="match status" value="1"/>
</dbReference>
<feature type="region of interest" description="Disordered" evidence="5">
    <location>
        <begin position="1"/>
        <end position="25"/>
    </location>
</feature>
<evidence type="ECO:0000256" key="3">
    <source>
        <dbReference type="ARBA" id="ARBA00023054"/>
    </source>
</evidence>
<evidence type="ECO:0000256" key="2">
    <source>
        <dbReference type="ARBA" id="ARBA00009477"/>
    </source>
</evidence>
<dbReference type="Pfam" id="PF25917">
    <property type="entry name" value="BSH_RND"/>
    <property type="match status" value="1"/>
</dbReference>
<feature type="domain" description="Multidrug resistance protein MdtA-like alpha-helical hairpin" evidence="7">
    <location>
        <begin position="136"/>
        <end position="211"/>
    </location>
</feature>
<evidence type="ECO:0000256" key="1">
    <source>
        <dbReference type="ARBA" id="ARBA00004196"/>
    </source>
</evidence>
<feature type="domain" description="CusB-like beta-barrel" evidence="9">
    <location>
        <begin position="253"/>
        <end position="329"/>
    </location>
</feature>
<dbReference type="Pfam" id="PF25954">
    <property type="entry name" value="Beta-barrel_RND_2"/>
    <property type="match status" value="1"/>
</dbReference>
<dbReference type="EMBL" id="JAXIVS010000028">
    <property type="protein sequence ID" value="MDY7233123.1"/>
    <property type="molecule type" value="Genomic_DNA"/>
</dbReference>
<dbReference type="PANTHER" id="PTHR32347:SF14">
    <property type="entry name" value="EFFLUX SYSTEM COMPONENT YKNX-RELATED"/>
    <property type="match status" value="1"/>
</dbReference>
<dbReference type="InterPro" id="IPR050465">
    <property type="entry name" value="UPF0194_transport"/>
</dbReference>
<keyword evidence="6" id="KW-0472">Membrane</keyword>
<feature type="region of interest" description="Disordered" evidence="5">
    <location>
        <begin position="343"/>
        <end position="381"/>
    </location>
</feature>
<dbReference type="PANTHER" id="PTHR32347">
    <property type="entry name" value="EFFLUX SYSTEM COMPONENT YKNX-RELATED"/>
    <property type="match status" value="1"/>
</dbReference>
<feature type="transmembrane region" description="Helical" evidence="6">
    <location>
        <begin position="34"/>
        <end position="52"/>
    </location>
</feature>
<reference evidence="10 11" key="1">
    <citation type="submission" date="2023-12" db="EMBL/GenBank/DDBJ databases">
        <title>the genome sequence of Hyalangium sp. s54d21.</title>
        <authorList>
            <person name="Zhang X."/>
        </authorList>
    </citation>
    <scope>NUCLEOTIDE SEQUENCE [LARGE SCALE GENOMIC DNA]</scope>
    <source>
        <strain evidence="11">s54d21</strain>
    </source>
</reference>
<proteinExistence type="inferred from homology"/>
<evidence type="ECO:0000313" key="10">
    <source>
        <dbReference type="EMBL" id="MDY7233123.1"/>
    </source>
</evidence>
<dbReference type="NCBIfam" id="TIGR01730">
    <property type="entry name" value="RND_mfp"/>
    <property type="match status" value="1"/>
</dbReference>
<name>A0ABU5HI20_9BACT</name>
<feature type="compositionally biased region" description="Low complexity" evidence="5">
    <location>
        <begin position="412"/>
        <end position="433"/>
    </location>
</feature>
<keyword evidence="6" id="KW-1133">Transmembrane helix</keyword>
<dbReference type="InterPro" id="IPR006143">
    <property type="entry name" value="RND_pump_MFP"/>
</dbReference>
<keyword evidence="3 4" id="KW-0175">Coiled coil</keyword>